<organism evidence="2 3">
    <name type="scientific">Dolichospermum planctonicum CS-1226</name>
    <dbReference type="NCBI Taxonomy" id="3021751"/>
    <lineage>
        <taxon>Bacteria</taxon>
        <taxon>Bacillati</taxon>
        <taxon>Cyanobacteriota</taxon>
        <taxon>Cyanophyceae</taxon>
        <taxon>Nostocales</taxon>
        <taxon>Aphanizomenonaceae</taxon>
        <taxon>Dolichospermum</taxon>
        <taxon>Dolichospermum planctonicum</taxon>
    </lineage>
</organism>
<evidence type="ECO:0008006" key="4">
    <source>
        <dbReference type="Google" id="ProtNLM"/>
    </source>
</evidence>
<proteinExistence type="predicted"/>
<gene>
    <name evidence="2" type="ORF">PN451_00660</name>
</gene>
<name>A0ABT5AD06_9CYAN</name>
<reference evidence="2 3" key="1">
    <citation type="submission" date="2023-01" db="EMBL/GenBank/DDBJ databases">
        <title>Genomes from the Australian National Cyanobacteria Reference Collection.</title>
        <authorList>
            <person name="Willis A."/>
            <person name="Lee E.M.F."/>
        </authorList>
    </citation>
    <scope>NUCLEOTIDE SEQUENCE [LARGE SCALE GENOMIC DNA]</scope>
    <source>
        <strain evidence="2 3">CS-1226</strain>
    </source>
</reference>
<sequence length="321" mass="36888">MTRQVHDQLAKEYLEELLKPLGKVETSKDVKSEVQEIDVWFVPTTTSTNSALGLLGKIAVTSCLFEPYRNAPNEVEIRTCLLKLYSVQGNLLREAKREKRSISEQELPLLWILTPTCSERILAGFGAKIKEGWEKGVYFLPKYQKAAIVAINQLSMTEDTLWLRVMGKGRTQMEAISEVVELSKENDKWDRLMEIFASWRKNLELNSDVNDEEARELIMSLSPAYLKQREEWKQEGIEEGRQQGRQEGRQEGRQQGRQEGQKDGQRLMVESLLAVRFGNLDEELSAIVSPLMELSLTERTQLLLNLSNLSRQELLARFKVD</sequence>
<evidence type="ECO:0000313" key="2">
    <source>
        <dbReference type="EMBL" id="MDB9534366.1"/>
    </source>
</evidence>
<comment type="caution">
    <text evidence="2">The sequence shown here is derived from an EMBL/GenBank/DDBJ whole genome shotgun (WGS) entry which is preliminary data.</text>
</comment>
<dbReference type="Proteomes" id="UP001211249">
    <property type="component" value="Unassembled WGS sequence"/>
</dbReference>
<accession>A0ABT5AD06</accession>
<evidence type="ECO:0000313" key="3">
    <source>
        <dbReference type="Proteomes" id="UP001211249"/>
    </source>
</evidence>
<dbReference type="EMBL" id="JAQMUC010000005">
    <property type="protein sequence ID" value="MDB9534366.1"/>
    <property type="molecule type" value="Genomic_DNA"/>
</dbReference>
<dbReference type="RefSeq" id="WP_271794463.1">
    <property type="nucleotide sequence ID" value="NZ_JAQMUC010000005.1"/>
</dbReference>
<feature type="region of interest" description="Disordered" evidence="1">
    <location>
        <begin position="236"/>
        <end position="263"/>
    </location>
</feature>
<keyword evidence="3" id="KW-1185">Reference proteome</keyword>
<evidence type="ECO:0000256" key="1">
    <source>
        <dbReference type="SAM" id="MobiDB-lite"/>
    </source>
</evidence>
<protein>
    <recommendedName>
        <fullName evidence="4">Flagellar assembly protein H</fullName>
    </recommendedName>
</protein>